<dbReference type="RefSeq" id="WP_091577374.1">
    <property type="nucleotide sequence ID" value="NZ_FMXM01000005.1"/>
</dbReference>
<reference evidence="2 3" key="1">
    <citation type="submission" date="2016-10" db="EMBL/GenBank/DDBJ databases">
        <authorList>
            <person name="de Groot N.N."/>
        </authorList>
    </citation>
    <scope>NUCLEOTIDE SEQUENCE [LARGE SCALE GENOMIC DNA]</scope>
    <source>
        <strain evidence="2 3">CGMCC 1.12097</strain>
    </source>
</reference>
<proteinExistence type="predicted"/>
<feature type="domain" description="ABM" evidence="1">
    <location>
        <begin position="11"/>
        <end position="72"/>
    </location>
</feature>
<keyword evidence="2" id="KW-0560">Oxidoreductase</keyword>
<dbReference type="Proteomes" id="UP000198588">
    <property type="component" value="Unassembled WGS sequence"/>
</dbReference>
<dbReference type="GO" id="GO:0004497">
    <property type="term" value="F:monooxygenase activity"/>
    <property type="evidence" value="ECO:0007669"/>
    <property type="project" value="UniProtKB-KW"/>
</dbReference>
<organism evidence="2 3">
    <name type="scientific">Mesorhizobium qingshengii</name>
    <dbReference type="NCBI Taxonomy" id="1165689"/>
    <lineage>
        <taxon>Bacteria</taxon>
        <taxon>Pseudomonadati</taxon>
        <taxon>Pseudomonadota</taxon>
        <taxon>Alphaproteobacteria</taxon>
        <taxon>Hyphomicrobiales</taxon>
        <taxon>Phyllobacteriaceae</taxon>
        <taxon>Mesorhizobium</taxon>
    </lineage>
</organism>
<dbReference type="AlphaFoldDB" id="A0A1G5X9T4"/>
<dbReference type="OrthoDB" id="1494517at2"/>
<dbReference type="Pfam" id="PF03992">
    <property type="entry name" value="ABM"/>
    <property type="match status" value="1"/>
</dbReference>
<dbReference type="Gene3D" id="3.30.70.100">
    <property type="match status" value="1"/>
</dbReference>
<protein>
    <submittedName>
        <fullName evidence="2">Antibiotic biosynthesis monooxygenase</fullName>
    </submittedName>
</protein>
<dbReference type="InterPro" id="IPR007138">
    <property type="entry name" value="ABM_dom"/>
</dbReference>
<keyword evidence="2" id="KW-0503">Monooxygenase</keyword>
<gene>
    <name evidence="2" type="ORF">SAMN02927914_02099</name>
</gene>
<evidence type="ECO:0000313" key="2">
    <source>
        <dbReference type="EMBL" id="SDA66960.1"/>
    </source>
</evidence>
<name>A0A1G5X9T4_9HYPH</name>
<accession>A0A1G5X9T4</accession>
<dbReference type="EMBL" id="FMXM01000005">
    <property type="protein sequence ID" value="SDA66960.1"/>
    <property type="molecule type" value="Genomic_DNA"/>
</dbReference>
<dbReference type="STRING" id="1165689.SAMN02927914_02099"/>
<evidence type="ECO:0000259" key="1">
    <source>
        <dbReference type="Pfam" id="PF03992"/>
    </source>
</evidence>
<dbReference type="InterPro" id="IPR011008">
    <property type="entry name" value="Dimeric_a/b-barrel"/>
</dbReference>
<dbReference type="SUPFAM" id="SSF54909">
    <property type="entry name" value="Dimeric alpha+beta barrel"/>
    <property type="match status" value="1"/>
</dbReference>
<sequence length="104" mass="11246">MPIIRADIGVITQINIFTVPGGGQQALIDMLGEAATSCRGIPGWMSASLHRSLDGTRVVNYAQARDQAAMRRVFEHLQANGFLDRNKALGQAHPGLYEVALTVE</sequence>
<evidence type="ECO:0000313" key="3">
    <source>
        <dbReference type="Proteomes" id="UP000198588"/>
    </source>
</evidence>